<dbReference type="AlphaFoldDB" id="A0A9J5ZFP2"/>
<feature type="region of interest" description="Disordered" evidence="1">
    <location>
        <begin position="60"/>
        <end position="110"/>
    </location>
</feature>
<reference evidence="2 3" key="1">
    <citation type="submission" date="2020-09" db="EMBL/GenBank/DDBJ databases">
        <title>De no assembly of potato wild relative species, Solanum commersonii.</title>
        <authorList>
            <person name="Cho K."/>
        </authorList>
    </citation>
    <scope>NUCLEOTIDE SEQUENCE [LARGE SCALE GENOMIC DNA]</scope>
    <source>
        <strain evidence="2">LZ3.2</strain>
        <tissue evidence="2">Leaf</tissue>
    </source>
</reference>
<protein>
    <submittedName>
        <fullName evidence="2">Uncharacterized protein</fullName>
    </submittedName>
</protein>
<dbReference type="EMBL" id="JACXVP010000004">
    <property type="protein sequence ID" value="KAG5610783.1"/>
    <property type="molecule type" value="Genomic_DNA"/>
</dbReference>
<evidence type="ECO:0000313" key="2">
    <source>
        <dbReference type="EMBL" id="KAG5610783.1"/>
    </source>
</evidence>
<accession>A0A9J5ZFP2</accession>
<sequence length="142" mass="16179">MTCFTGNSCLLAERDLVLGRWRMCNPFQSHNTQGTVTPHNYLRKKILGCKKSRTLKDIQQALSQEEASRKEDGEGEEVHRRRKAPAEKKPKAGKKLTQDAASGKKKKAEKSVETYKIYIFKVLKVSNRFILILGFPARLWGS</sequence>
<comment type="caution">
    <text evidence="2">The sequence shown here is derived from an EMBL/GenBank/DDBJ whole genome shotgun (WGS) entry which is preliminary data.</text>
</comment>
<organism evidence="2 3">
    <name type="scientific">Solanum commersonii</name>
    <name type="common">Commerson's wild potato</name>
    <name type="synonym">Commerson's nightshade</name>
    <dbReference type="NCBI Taxonomy" id="4109"/>
    <lineage>
        <taxon>Eukaryota</taxon>
        <taxon>Viridiplantae</taxon>
        <taxon>Streptophyta</taxon>
        <taxon>Embryophyta</taxon>
        <taxon>Tracheophyta</taxon>
        <taxon>Spermatophyta</taxon>
        <taxon>Magnoliopsida</taxon>
        <taxon>eudicotyledons</taxon>
        <taxon>Gunneridae</taxon>
        <taxon>Pentapetalae</taxon>
        <taxon>asterids</taxon>
        <taxon>lamiids</taxon>
        <taxon>Solanales</taxon>
        <taxon>Solanaceae</taxon>
        <taxon>Solanoideae</taxon>
        <taxon>Solaneae</taxon>
        <taxon>Solanum</taxon>
    </lineage>
</organism>
<evidence type="ECO:0000313" key="3">
    <source>
        <dbReference type="Proteomes" id="UP000824120"/>
    </source>
</evidence>
<name>A0A9J5ZFP2_SOLCO</name>
<keyword evidence="3" id="KW-1185">Reference proteome</keyword>
<proteinExistence type="predicted"/>
<feature type="compositionally biased region" description="Basic and acidic residues" evidence="1">
    <location>
        <begin position="66"/>
        <end position="90"/>
    </location>
</feature>
<gene>
    <name evidence="2" type="ORF">H5410_022064</name>
</gene>
<evidence type="ECO:0000256" key="1">
    <source>
        <dbReference type="SAM" id="MobiDB-lite"/>
    </source>
</evidence>
<dbReference type="Proteomes" id="UP000824120">
    <property type="component" value="Chromosome 4"/>
</dbReference>